<comment type="subunit">
    <text evidence="8">The Tol-Pal system is composed of five core proteins: the inner membrane proteins TolA, TolQ and TolR, the periplasmic protein TolB and the outer membrane protein Pal. They form a network linking the inner and outer membranes and the peptidoglycan layer.</text>
</comment>
<dbReference type="EMBL" id="CP021425">
    <property type="protein sequence ID" value="ARU56613.1"/>
    <property type="molecule type" value="Genomic_DNA"/>
</dbReference>
<feature type="region of interest" description="Disordered" evidence="9">
    <location>
        <begin position="24"/>
        <end position="64"/>
    </location>
</feature>
<dbReference type="GO" id="GO:0051301">
    <property type="term" value="P:cell division"/>
    <property type="evidence" value="ECO:0007669"/>
    <property type="project" value="UniProtKB-UniRule"/>
</dbReference>
<keyword evidence="6 8" id="KW-0449">Lipoprotein</keyword>
<dbReference type="SUPFAM" id="SSF103088">
    <property type="entry name" value="OmpA-like"/>
    <property type="match status" value="1"/>
</dbReference>
<keyword evidence="13" id="KW-1185">Reference proteome</keyword>
<proteinExistence type="inferred from homology"/>
<dbReference type="InterPro" id="IPR036737">
    <property type="entry name" value="OmpA-like_sf"/>
</dbReference>
<evidence type="ECO:0000313" key="13">
    <source>
        <dbReference type="Proteomes" id="UP000196027"/>
    </source>
</evidence>
<dbReference type="Proteomes" id="UP000196027">
    <property type="component" value="Chromosome"/>
</dbReference>
<reference evidence="12 13" key="1">
    <citation type="submission" date="2017-05" db="EMBL/GenBank/DDBJ databases">
        <title>Genomic insights into alkan degradation activity of Oleiphilus messinensis.</title>
        <authorList>
            <person name="Kozyavkin S.A."/>
            <person name="Slesarev A.I."/>
            <person name="Golyshin P.N."/>
            <person name="Korzhenkov A."/>
            <person name="Golyshina O.N."/>
            <person name="Toshchakov S.V."/>
        </authorList>
    </citation>
    <scope>NUCLEOTIDE SEQUENCE [LARGE SCALE GENOMIC DNA]</scope>
    <source>
        <strain evidence="12 13">ME102</strain>
    </source>
</reference>
<evidence type="ECO:0000256" key="5">
    <source>
        <dbReference type="ARBA" id="ARBA00023237"/>
    </source>
</evidence>
<dbReference type="InterPro" id="IPR014169">
    <property type="entry name" value="Pal_lipo_C"/>
</dbReference>
<evidence type="ECO:0000256" key="7">
    <source>
        <dbReference type="ARBA" id="ARBA00023306"/>
    </source>
</evidence>
<keyword evidence="3 8" id="KW-0472">Membrane</keyword>
<evidence type="ECO:0000256" key="4">
    <source>
        <dbReference type="ARBA" id="ARBA00023139"/>
    </source>
</evidence>
<feature type="chain" id="PRO_5012688503" description="Peptidoglycan-associated lipoprotein" evidence="10">
    <location>
        <begin position="21"/>
        <end position="184"/>
    </location>
</feature>
<dbReference type="PROSITE" id="PS51123">
    <property type="entry name" value="OMPA_2"/>
    <property type="match status" value="1"/>
</dbReference>
<protein>
    <recommendedName>
        <fullName evidence="8">Peptidoglycan-associated lipoprotein</fullName>
        <shortName evidence="8">PAL</shortName>
    </recommendedName>
</protein>
<dbReference type="Gene3D" id="3.30.1330.60">
    <property type="entry name" value="OmpA-like domain"/>
    <property type="match status" value="1"/>
</dbReference>
<evidence type="ECO:0000256" key="10">
    <source>
        <dbReference type="SAM" id="SignalP"/>
    </source>
</evidence>
<dbReference type="CDD" id="cd07185">
    <property type="entry name" value="OmpA_C-like"/>
    <property type="match status" value="1"/>
</dbReference>
<dbReference type="PANTHER" id="PTHR30329">
    <property type="entry name" value="STATOR ELEMENT OF FLAGELLAR MOTOR COMPLEX"/>
    <property type="match status" value="1"/>
</dbReference>
<keyword evidence="4 8" id="KW-0564">Palmitate</keyword>
<dbReference type="Pfam" id="PF00691">
    <property type="entry name" value="OmpA"/>
    <property type="match status" value="1"/>
</dbReference>
<keyword evidence="7 8" id="KW-0131">Cell cycle</keyword>
<dbReference type="GO" id="GO:0009279">
    <property type="term" value="C:cell outer membrane"/>
    <property type="evidence" value="ECO:0007669"/>
    <property type="project" value="UniProtKB-SubCell"/>
</dbReference>
<dbReference type="PANTHER" id="PTHR30329:SF21">
    <property type="entry name" value="LIPOPROTEIN YIAD-RELATED"/>
    <property type="match status" value="1"/>
</dbReference>
<dbReference type="AlphaFoldDB" id="A0A1Y0IB47"/>
<gene>
    <name evidence="8" type="primary">pal</name>
    <name evidence="12" type="ORF">OLMES_2560</name>
</gene>
<dbReference type="InterPro" id="IPR006664">
    <property type="entry name" value="OMP_bac"/>
</dbReference>
<evidence type="ECO:0000256" key="6">
    <source>
        <dbReference type="ARBA" id="ARBA00023288"/>
    </source>
</evidence>
<dbReference type="OrthoDB" id="9809164at2"/>
<feature type="domain" description="OmpA-like" evidence="11">
    <location>
        <begin position="70"/>
        <end position="184"/>
    </location>
</feature>
<feature type="compositionally biased region" description="Polar residues" evidence="9">
    <location>
        <begin position="36"/>
        <end position="46"/>
    </location>
</feature>
<keyword evidence="1 8" id="KW-0132">Cell division</keyword>
<dbReference type="InterPro" id="IPR050330">
    <property type="entry name" value="Bact_OuterMem_StrucFunc"/>
</dbReference>
<keyword evidence="2 8" id="KW-0732">Signal</keyword>
<comment type="subcellular location">
    <subcellularLocation>
        <location evidence="8">Cell outer membrane</location>
        <topology evidence="8">Lipid-anchor</topology>
    </subcellularLocation>
</comment>
<keyword evidence="5 8" id="KW-0998">Cell outer membrane</keyword>
<name>A0A1Y0IB47_9GAMM</name>
<evidence type="ECO:0000256" key="1">
    <source>
        <dbReference type="ARBA" id="ARBA00022618"/>
    </source>
</evidence>
<accession>A0A1Y0IB47</accession>
<organism evidence="12 13">
    <name type="scientific">Oleiphilus messinensis</name>
    <dbReference type="NCBI Taxonomy" id="141451"/>
    <lineage>
        <taxon>Bacteria</taxon>
        <taxon>Pseudomonadati</taxon>
        <taxon>Pseudomonadota</taxon>
        <taxon>Gammaproteobacteria</taxon>
        <taxon>Oceanospirillales</taxon>
        <taxon>Oleiphilaceae</taxon>
        <taxon>Oleiphilus</taxon>
    </lineage>
</organism>
<evidence type="ECO:0000256" key="9">
    <source>
        <dbReference type="SAM" id="MobiDB-lite"/>
    </source>
</evidence>
<evidence type="ECO:0000313" key="12">
    <source>
        <dbReference type="EMBL" id="ARU56613.1"/>
    </source>
</evidence>
<dbReference type="NCBIfam" id="TIGR02802">
    <property type="entry name" value="Pal_lipo"/>
    <property type="match status" value="1"/>
</dbReference>
<evidence type="ECO:0000259" key="11">
    <source>
        <dbReference type="PROSITE" id="PS51123"/>
    </source>
</evidence>
<evidence type="ECO:0000256" key="2">
    <source>
        <dbReference type="ARBA" id="ARBA00022729"/>
    </source>
</evidence>
<dbReference type="PROSITE" id="PS51257">
    <property type="entry name" value="PROKAR_LIPOPROTEIN"/>
    <property type="match status" value="1"/>
</dbReference>
<dbReference type="InterPro" id="IPR039001">
    <property type="entry name" value="Pal"/>
</dbReference>
<dbReference type="PRINTS" id="PR01021">
    <property type="entry name" value="OMPADOMAIN"/>
</dbReference>
<evidence type="ECO:0000256" key="3">
    <source>
        <dbReference type="ARBA" id="ARBA00023136"/>
    </source>
</evidence>
<dbReference type="InterPro" id="IPR006665">
    <property type="entry name" value="OmpA-like"/>
</dbReference>
<comment type="function">
    <text evidence="8">Part of the Tol-Pal system, which plays a role in outer membrane invagination during cell division and is important for maintaining outer membrane integrity.</text>
</comment>
<dbReference type="HAMAP" id="MF_02204">
    <property type="entry name" value="Pal"/>
    <property type="match status" value="1"/>
</dbReference>
<evidence type="ECO:0000256" key="8">
    <source>
        <dbReference type="HAMAP-Rule" id="MF_02204"/>
    </source>
</evidence>
<comment type="similarity">
    <text evidence="8">Belongs to the Pal lipoprotein family.</text>
</comment>
<feature type="signal peptide" evidence="10">
    <location>
        <begin position="1"/>
        <end position="20"/>
    </location>
</feature>
<sequence length="184" mass="20350">MKMISKKNGLALALSMAVLAGCSSTSEQPGTEVDTPAQQNTGATTGQPGGDGVDQSALPKGPTQQEIYEREQAALREIRTFYFEFDRSDIKPEFRLPLMAHARFLASNPGMKVLIEGHCDERGTKEYNMALGERRAKSLERFLVVNGVASNQIEVLSYGEEQPMDPDHTENAWSKNRRGVLVYK</sequence>
<dbReference type="KEGG" id="ome:OLMES_2560"/>